<gene>
    <name evidence="11" type="ORF">ENS41_00500</name>
</gene>
<dbReference type="PANTHER" id="PTHR43065">
    <property type="entry name" value="SENSOR HISTIDINE KINASE"/>
    <property type="match status" value="1"/>
</dbReference>
<proteinExistence type="predicted"/>
<dbReference type="Pfam" id="PF02518">
    <property type="entry name" value="HATPase_c"/>
    <property type="match status" value="1"/>
</dbReference>
<organism evidence="11">
    <name type="scientific">candidate division WOR-3 bacterium</name>
    <dbReference type="NCBI Taxonomy" id="2052148"/>
    <lineage>
        <taxon>Bacteria</taxon>
        <taxon>Bacteria division WOR-3</taxon>
    </lineage>
</organism>
<keyword evidence="7" id="KW-0067">ATP-binding</keyword>
<dbReference type="CDD" id="cd00075">
    <property type="entry name" value="HATPase"/>
    <property type="match status" value="1"/>
</dbReference>
<evidence type="ECO:0000256" key="6">
    <source>
        <dbReference type="ARBA" id="ARBA00022777"/>
    </source>
</evidence>
<dbReference type="InterPro" id="IPR036890">
    <property type="entry name" value="HATPase_C_sf"/>
</dbReference>
<evidence type="ECO:0000256" key="7">
    <source>
        <dbReference type="ARBA" id="ARBA00022840"/>
    </source>
</evidence>
<evidence type="ECO:0000256" key="1">
    <source>
        <dbReference type="ARBA" id="ARBA00000085"/>
    </source>
</evidence>
<reference evidence="11" key="1">
    <citation type="journal article" date="2020" name="mSystems">
        <title>Genome- and Community-Level Interaction Insights into Carbon Utilization and Element Cycling Functions of Hydrothermarchaeota in Hydrothermal Sediment.</title>
        <authorList>
            <person name="Zhou Z."/>
            <person name="Liu Y."/>
            <person name="Xu W."/>
            <person name="Pan J."/>
            <person name="Luo Z.H."/>
            <person name="Li M."/>
        </authorList>
    </citation>
    <scope>NUCLEOTIDE SEQUENCE [LARGE SCALE GENOMIC DNA]</scope>
    <source>
        <strain evidence="11">SpSt-488</strain>
    </source>
</reference>
<comment type="catalytic activity">
    <reaction evidence="1">
        <text>ATP + protein L-histidine = ADP + protein N-phospho-L-histidine.</text>
        <dbReference type="EC" id="2.7.13.3"/>
    </reaction>
</comment>
<dbReference type="GO" id="GO:0005524">
    <property type="term" value="F:ATP binding"/>
    <property type="evidence" value="ECO:0007669"/>
    <property type="project" value="UniProtKB-KW"/>
</dbReference>
<dbReference type="InterPro" id="IPR005467">
    <property type="entry name" value="His_kinase_dom"/>
</dbReference>
<evidence type="ECO:0000256" key="5">
    <source>
        <dbReference type="ARBA" id="ARBA00022741"/>
    </source>
</evidence>
<dbReference type="InterPro" id="IPR003661">
    <property type="entry name" value="HisK_dim/P_dom"/>
</dbReference>
<dbReference type="InterPro" id="IPR036097">
    <property type="entry name" value="HisK_dim/P_sf"/>
</dbReference>
<evidence type="ECO:0000313" key="11">
    <source>
        <dbReference type="EMBL" id="HGK27420.1"/>
    </source>
</evidence>
<dbReference type="PANTHER" id="PTHR43065:SF10">
    <property type="entry name" value="PEROXIDE STRESS-ACTIVATED HISTIDINE KINASE MAK3"/>
    <property type="match status" value="1"/>
</dbReference>
<dbReference type="Gene3D" id="1.10.287.130">
    <property type="match status" value="1"/>
</dbReference>
<keyword evidence="9" id="KW-1133">Transmembrane helix</keyword>
<evidence type="ECO:0000256" key="9">
    <source>
        <dbReference type="SAM" id="Phobius"/>
    </source>
</evidence>
<dbReference type="SMART" id="SM00388">
    <property type="entry name" value="HisKA"/>
    <property type="match status" value="1"/>
</dbReference>
<dbReference type="SUPFAM" id="SSF47384">
    <property type="entry name" value="Homodimeric domain of signal transducing histidine kinase"/>
    <property type="match status" value="1"/>
</dbReference>
<name>A0A7C4GFE3_UNCW3</name>
<keyword evidence="8" id="KW-0902">Two-component regulatory system</keyword>
<dbReference type="InterPro" id="IPR004358">
    <property type="entry name" value="Sig_transdc_His_kin-like_C"/>
</dbReference>
<dbReference type="PROSITE" id="PS50109">
    <property type="entry name" value="HIS_KIN"/>
    <property type="match status" value="1"/>
</dbReference>
<protein>
    <recommendedName>
        <fullName evidence="2">histidine kinase</fullName>
        <ecNumber evidence="2">2.7.13.3</ecNumber>
    </recommendedName>
</protein>
<keyword evidence="3" id="KW-0597">Phosphoprotein</keyword>
<dbReference type="GO" id="GO:0000155">
    <property type="term" value="F:phosphorelay sensor kinase activity"/>
    <property type="evidence" value="ECO:0007669"/>
    <property type="project" value="InterPro"/>
</dbReference>
<keyword evidence="5" id="KW-0547">Nucleotide-binding</keyword>
<evidence type="ECO:0000256" key="4">
    <source>
        <dbReference type="ARBA" id="ARBA00022679"/>
    </source>
</evidence>
<dbReference type="Gene3D" id="3.30.565.10">
    <property type="entry name" value="Histidine kinase-like ATPase, C-terminal domain"/>
    <property type="match status" value="1"/>
</dbReference>
<evidence type="ECO:0000259" key="10">
    <source>
        <dbReference type="PROSITE" id="PS50109"/>
    </source>
</evidence>
<feature type="domain" description="Histidine kinase" evidence="10">
    <location>
        <begin position="216"/>
        <end position="423"/>
    </location>
</feature>
<evidence type="ECO:0000256" key="2">
    <source>
        <dbReference type="ARBA" id="ARBA00012438"/>
    </source>
</evidence>
<dbReference type="PRINTS" id="PR00344">
    <property type="entry name" value="BCTRLSENSOR"/>
</dbReference>
<feature type="transmembrane region" description="Helical" evidence="9">
    <location>
        <begin position="170"/>
        <end position="195"/>
    </location>
</feature>
<dbReference type="EC" id="2.7.13.3" evidence="2"/>
<evidence type="ECO:0000256" key="3">
    <source>
        <dbReference type="ARBA" id="ARBA00022553"/>
    </source>
</evidence>
<dbReference type="SUPFAM" id="SSF55874">
    <property type="entry name" value="ATPase domain of HSP90 chaperone/DNA topoisomerase II/histidine kinase"/>
    <property type="match status" value="1"/>
</dbReference>
<comment type="caution">
    <text evidence="11">The sequence shown here is derived from an EMBL/GenBank/DDBJ whole genome shotgun (WGS) entry which is preliminary data.</text>
</comment>
<dbReference type="CDD" id="cd00082">
    <property type="entry name" value="HisKA"/>
    <property type="match status" value="1"/>
</dbReference>
<keyword evidence="4" id="KW-0808">Transferase</keyword>
<accession>A0A7C4GFE3</accession>
<feature type="transmembrane region" description="Helical" evidence="9">
    <location>
        <begin position="6"/>
        <end position="27"/>
    </location>
</feature>
<dbReference type="InterPro" id="IPR003594">
    <property type="entry name" value="HATPase_dom"/>
</dbReference>
<keyword evidence="6" id="KW-0418">Kinase</keyword>
<sequence length="423" mass="45068">MRKFTILAVALAVALIIVFNIHGWLVLRSTSRVLEKEIGDRLQSIGTTLALQLAGRHPDPAVLPVLDAVMRSSDLFNLFIVDEDLTLLADARDPAQVGTKNPALELDAAEILAALAGAPARSRLYAAGDYFLKTVYVPIADSLGLPAAVLGVEADARAFAALRAFRNSQLLISALSLLAIIAIIAVSLGLARYALRVERAASRANTLALMGQLSGALAHEIRNPLAIIRAAAERVRIRYDAAEDQTIGYIIEEVDRLNNILANYLSLGSARPDSIEPVEPGPLGAEVLATVQPETRRLGITVENALADMPPVIVNRLALRQALLNLVLNAIQAQPGGGLLRLSGEAVGQGRQRRVLLRVTDHGPGIPPADLKRIFAPFYTTKEKGSGLGLFVVRRIVEEHGGKVSATSAPGRGTTIELNLPAS</sequence>
<dbReference type="EMBL" id="DSUT01000012">
    <property type="protein sequence ID" value="HGK27420.1"/>
    <property type="molecule type" value="Genomic_DNA"/>
</dbReference>
<dbReference type="AlphaFoldDB" id="A0A7C4GFE3"/>
<dbReference type="Pfam" id="PF00512">
    <property type="entry name" value="HisKA"/>
    <property type="match status" value="1"/>
</dbReference>
<dbReference type="SMART" id="SM00387">
    <property type="entry name" value="HATPase_c"/>
    <property type="match status" value="1"/>
</dbReference>
<keyword evidence="9" id="KW-0472">Membrane</keyword>
<keyword evidence="9" id="KW-0812">Transmembrane</keyword>
<evidence type="ECO:0000256" key="8">
    <source>
        <dbReference type="ARBA" id="ARBA00023012"/>
    </source>
</evidence>